<sequence>MPPSSGREQIVQTLVPSSKPKRSCEKADIYTEKYGETMKCPSTYTHTHVWVGEKSMLNTSSFGNRRTASFDYFGG</sequence>
<organism evidence="2 3">
    <name type="scientific">Plasmodium ovale wallikeri</name>
    <dbReference type="NCBI Taxonomy" id="864142"/>
    <lineage>
        <taxon>Eukaryota</taxon>
        <taxon>Sar</taxon>
        <taxon>Alveolata</taxon>
        <taxon>Apicomplexa</taxon>
        <taxon>Aconoidasida</taxon>
        <taxon>Haemosporida</taxon>
        <taxon>Plasmodiidae</taxon>
        <taxon>Plasmodium</taxon>
        <taxon>Plasmodium (Plasmodium)</taxon>
    </lineage>
</organism>
<keyword evidence="4" id="KW-1185">Reference proteome</keyword>
<reference evidence="4" key="3">
    <citation type="submission" date="2016-05" db="EMBL/GenBank/DDBJ databases">
        <authorList>
            <person name="Naeem R."/>
        </authorList>
    </citation>
    <scope>NUCLEOTIDE SEQUENCE [LARGE SCALE GENOMIC DNA]</scope>
</reference>
<evidence type="ECO:0000313" key="2">
    <source>
        <dbReference type="EMBL" id="SBT49025.1"/>
    </source>
</evidence>
<protein>
    <submittedName>
        <fullName evidence="2">Uncharacterized protein</fullName>
    </submittedName>
</protein>
<dbReference type="EMBL" id="FLRD01000150">
    <property type="protein sequence ID" value="SBT48589.1"/>
    <property type="molecule type" value="Genomic_DNA"/>
</dbReference>
<dbReference type="Proteomes" id="UP000078550">
    <property type="component" value="Unassembled WGS sequence"/>
</dbReference>
<reference evidence="2" key="2">
    <citation type="submission" date="2016-05" db="EMBL/GenBank/DDBJ databases">
        <authorList>
            <person name="Lavstsen T."/>
            <person name="Jespersen J.S."/>
        </authorList>
    </citation>
    <scope>NUCLEOTIDE SEQUENCE [LARGE SCALE GENOMIC DNA]</scope>
</reference>
<gene>
    <name evidence="1" type="ORF">POVWA1_058010</name>
    <name evidence="2" type="ORF">POVWA2_057360</name>
</gene>
<name>A0A1A8ZY04_PLAOA</name>
<dbReference type="AlphaFoldDB" id="A0A1A8ZY04"/>
<proteinExistence type="predicted"/>
<evidence type="ECO:0000313" key="3">
    <source>
        <dbReference type="Proteomes" id="UP000078550"/>
    </source>
</evidence>
<evidence type="ECO:0000313" key="1">
    <source>
        <dbReference type="EMBL" id="SBT48589.1"/>
    </source>
</evidence>
<evidence type="ECO:0000313" key="4">
    <source>
        <dbReference type="Proteomes" id="UP000078555"/>
    </source>
</evidence>
<accession>A0A1A8ZY04</accession>
<reference evidence="3" key="1">
    <citation type="submission" date="2016-05" db="EMBL/GenBank/DDBJ databases">
        <authorList>
            <person name="Naeem Raeece"/>
        </authorList>
    </citation>
    <scope>NUCLEOTIDE SEQUENCE [LARGE SCALE GENOMIC DNA]</scope>
</reference>
<dbReference type="EMBL" id="FLRE01000193">
    <property type="protein sequence ID" value="SBT49025.1"/>
    <property type="molecule type" value="Genomic_DNA"/>
</dbReference>
<dbReference type="Proteomes" id="UP000078555">
    <property type="component" value="Unassembled WGS sequence"/>
</dbReference>